<dbReference type="EMBL" id="CM039174">
    <property type="protein sequence ID" value="KAH9756046.1"/>
    <property type="molecule type" value="Genomic_DNA"/>
</dbReference>
<evidence type="ECO:0000313" key="2">
    <source>
        <dbReference type="Proteomes" id="UP000829398"/>
    </source>
</evidence>
<gene>
    <name evidence="1" type="ORF">KPL71_015976</name>
</gene>
<keyword evidence="2" id="KW-1185">Reference proteome</keyword>
<name>A0ACB8KNZ4_CITSI</name>
<proteinExistence type="predicted"/>
<reference evidence="2" key="1">
    <citation type="journal article" date="2023" name="Hortic. Res.">
        <title>A chromosome-level phased genome enabling allele-level studies in sweet orange: a case study on citrus Huanglongbing tolerance.</title>
        <authorList>
            <person name="Wu B."/>
            <person name="Yu Q."/>
            <person name="Deng Z."/>
            <person name="Duan Y."/>
            <person name="Luo F."/>
            <person name="Gmitter F. Jr."/>
        </authorList>
    </citation>
    <scope>NUCLEOTIDE SEQUENCE [LARGE SCALE GENOMIC DNA]</scope>
    <source>
        <strain evidence="2">cv. Valencia</strain>
    </source>
</reference>
<comment type="caution">
    <text evidence="1">The sequence shown here is derived from an EMBL/GenBank/DDBJ whole genome shotgun (WGS) entry which is preliminary data.</text>
</comment>
<protein>
    <submittedName>
        <fullName evidence="1">Phosphoglycerate mutase-like protein 1</fullName>
    </submittedName>
</protein>
<organism evidence="1 2">
    <name type="scientific">Citrus sinensis</name>
    <name type="common">Sweet orange</name>
    <name type="synonym">Citrus aurantium var. sinensis</name>
    <dbReference type="NCBI Taxonomy" id="2711"/>
    <lineage>
        <taxon>Eukaryota</taxon>
        <taxon>Viridiplantae</taxon>
        <taxon>Streptophyta</taxon>
        <taxon>Embryophyta</taxon>
        <taxon>Tracheophyta</taxon>
        <taxon>Spermatophyta</taxon>
        <taxon>Magnoliopsida</taxon>
        <taxon>eudicotyledons</taxon>
        <taxon>Gunneridae</taxon>
        <taxon>Pentapetalae</taxon>
        <taxon>rosids</taxon>
        <taxon>malvids</taxon>
        <taxon>Sapindales</taxon>
        <taxon>Rutaceae</taxon>
        <taxon>Aurantioideae</taxon>
        <taxon>Citrus</taxon>
    </lineage>
</organism>
<sequence length="289" mass="31853">MDAFAALFRGKTFVVSPLSVVSFADLDAAIAKHLYSLQHCKILHLVRHGQGVHNMEGNNGPEALLSQEFFDAQLSPLGWQQVDNLRKRAEASGLARKIDLVITSPLLRTLQTAVGVFGGDGQSQTDGIDAHPSLTATATVNCPPIVAVELCRERLVPASSAACREFIHVTREEASIESEDDKLWKANTREPFEEVAARGIEFMKWLWTRQEKEIAVVSHGIFLQQTLNALLNDCQASFNQELCPRFTNCEIRSVVIVDRSITGSCYPETISGELRLHGDAKIPSEEVSN</sequence>
<dbReference type="Proteomes" id="UP000829398">
    <property type="component" value="Chromosome 5"/>
</dbReference>
<accession>A0ACB8KNZ4</accession>
<evidence type="ECO:0000313" key="1">
    <source>
        <dbReference type="EMBL" id="KAH9756046.1"/>
    </source>
</evidence>